<feature type="compositionally biased region" description="Basic and acidic residues" evidence="1">
    <location>
        <begin position="163"/>
        <end position="172"/>
    </location>
</feature>
<dbReference type="EMBL" id="JAPEVG010000190">
    <property type="protein sequence ID" value="KAJ8474378.1"/>
    <property type="molecule type" value="Genomic_DNA"/>
</dbReference>
<feature type="region of interest" description="Disordered" evidence="1">
    <location>
        <begin position="326"/>
        <end position="539"/>
    </location>
</feature>
<gene>
    <name evidence="3" type="ORF">ONZ51_g7243</name>
</gene>
<feature type="region of interest" description="Disordered" evidence="1">
    <location>
        <begin position="1"/>
        <end position="313"/>
    </location>
</feature>
<evidence type="ECO:0000313" key="4">
    <source>
        <dbReference type="Proteomes" id="UP001215151"/>
    </source>
</evidence>
<feature type="compositionally biased region" description="Basic and acidic residues" evidence="1">
    <location>
        <begin position="208"/>
        <end position="224"/>
    </location>
</feature>
<evidence type="ECO:0000313" key="3">
    <source>
        <dbReference type="EMBL" id="KAJ8474378.1"/>
    </source>
</evidence>
<feature type="domain" description="DUF6532" evidence="2">
    <location>
        <begin position="568"/>
        <end position="773"/>
    </location>
</feature>
<keyword evidence="4" id="KW-1185">Reference proteome</keyword>
<feature type="compositionally biased region" description="Acidic residues" evidence="1">
    <location>
        <begin position="14"/>
        <end position="24"/>
    </location>
</feature>
<feature type="compositionally biased region" description="Basic and acidic residues" evidence="1">
    <location>
        <begin position="124"/>
        <end position="135"/>
    </location>
</feature>
<feature type="compositionally biased region" description="Basic residues" evidence="1">
    <location>
        <begin position="509"/>
        <end position="519"/>
    </location>
</feature>
<sequence>MARSAKKRPASEPNESDVEDDEPAEAQSQPDKRKKRKSAQPAADVAEDSDERQQEVEEPSPDLSSSQRPSRKSKMAALEKRSKHLMSTPRSAMQYSPQLITVWTADAPKRKISQSQAPDNPGSESREPEAEERAQRPKPKRLAAAKYRAPNTEAEVEDAASAGDDHHTEGSRTTKTHPTSPIGSDRSQHRNTSTSKSTTSSSRSSGKSHPESRKALLEQVRQGDDDSPEASDDGSRASHREEEREGLEDFEGREKEEDGEVSESTSESDLGQKGARTTERRFTQEVPQWDSSENEDNLMDQLGTPASRRSGARTARSFYLHSTAAFSANDSPALPLITSTLPPPPPHCRRRANNDEPPPSSSPSPLRNEQQVKAKTSSKHAASRRTPHREELEPESSESDRGRRRVRSSDHKVRPKNKKQVRSASSESDHGHHHSTPPRQTVKTEPGSAKHVSHQGSRDPRKQDRHARAPEHSDRGTKRSRVRDGTTPRWSDDDVPAKQPKVNKPSGAHTKKHTKKHSGKNITQAIDDHGTQSETGSEDERIDIVYKKGSKLGITEQRPRVKKTLNAAIFKCQADILLRNAFPDGAEKYNTIARSALVKCAEELGYTALAKRLKNDNDYALTLAAIPVDRIPLFRSQVRDAVLGAIQSTYHLRPGDVGHVNWLHKGCRYIYPHDYKKDKHCGDEPFALPIFTDGLRATYFKTPKSFGWKIINQFASSYPEKPDEKELPAAMVALASTAVFAAIDHHRTSPCEISNFSTNSFGGAYKRNIAILSSLKERSLEAYHDVMHELFKAVCGGTAGTSVHSLDDHDDLVFLQIPAKRRGA</sequence>
<evidence type="ECO:0000259" key="2">
    <source>
        <dbReference type="Pfam" id="PF20149"/>
    </source>
</evidence>
<feature type="compositionally biased region" description="Basic residues" evidence="1">
    <location>
        <begin position="376"/>
        <end position="387"/>
    </location>
</feature>
<dbReference type="AlphaFoldDB" id="A0AAD7TSN5"/>
<dbReference type="InterPro" id="IPR045341">
    <property type="entry name" value="DUF6532"/>
</dbReference>
<accession>A0AAD7TSN5</accession>
<dbReference type="Pfam" id="PF20149">
    <property type="entry name" value="DUF6532"/>
    <property type="match status" value="1"/>
</dbReference>
<evidence type="ECO:0000256" key="1">
    <source>
        <dbReference type="SAM" id="MobiDB-lite"/>
    </source>
</evidence>
<dbReference type="Proteomes" id="UP001215151">
    <property type="component" value="Unassembled WGS sequence"/>
</dbReference>
<feature type="compositionally biased region" description="Low complexity" evidence="1">
    <location>
        <begin position="192"/>
        <end position="207"/>
    </location>
</feature>
<reference evidence="3" key="1">
    <citation type="submission" date="2022-11" db="EMBL/GenBank/DDBJ databases">
        <title>Genome Sequence of Cubamyces cubensis.</title>
        <authorList>
            <person name="Buettner E."/>
        </authorList>
    </citation>
    <scope>NUCLEOTIDE SEQUENCE</scope>
    <source>
        <strain evidence="3">MPL-01</strain>
    </source>
</reference>
<name>A0AAD7TSN5_9APHY</name>
<proteinExistence type="predicted"/>
<feature type="compositionally biased region" description="Polar residues" evidence="1">
    <location>
        <begin position="88"/>
        <end position="101"/>
    </location>
</feature>
<organism evidence="3 4">
    <name type="scientific">Trametes cubensis</name>
    <dbReference type="NCBI Taxonomy" id="1111947"/>
    <lineage>
        <taxon>Eukaryota</taxon>
        <taxon>Fungi</taxon>
        <taxon>Dikarya</taxon>
        <taxon>Basidiomycota</taxon>
        <taxon>Agaricomycotina</taxon>
        <taxon>Agaricomycetes</taxon>
        <taxon>Polyporales</taxon>
        <taxon>Polyporaceae</taxon>
        <taxon>Trametes</taxon>
    </lineage>
</organism>
<protein>
    <recommendedName>
        <fullName evidence="2">DUF6532 domain-containing protein</fullName>
    </recommendedName>
</protein>
<feature type="compositionally biased region" description="Low complexity" evidence="1">
    <location>
        <begin position="331"/>
        <end position="340"/>
    </location>
</feature>
<feature type="compositionally biased region" description="Basic and acidic residues" evidence="1">
    <location>
        <begin position="456"/>
        <end position="496"/>
    </location>
</feature>
<comment type="caution">
    <text evidence="3">The sequence shown here is derived from an EMBL/GenBank/DDBJ whole genome shotgun (WGS) entry which is preliminary data.</text>
</comment>
<feature type="compositionally biased region" description="Acidic residues" evidence="1">
    <location>
        <begin position="45"/>
        <end position="60"/>
    </location>
</feature>
<feature type="compositionally biased region" description="Polar residues" evidence="1">
    <location>
        <begin position="173"/>
        <end position="182"/>
    </location>
</feature>
<feature type="compositionally biased region" description="Basic and acidic residues" evidence="1">
    <location>
        <begin position="233"/>
        <end position="243"/>
    </location>
</feature>